<evidence type="ECO:0000256" key="2">
    <source>
        <dbReference type="SAM" id="Coils"/>
    </source>
</evidence>
<name>A0A4Q0P2L9_9FLAO</name>
<dbReference type="InterPro" id="IPR008670">
    <property type="entry name" value="CoA_reduct_LuxC"/>
</dbReference>
<dbReference type="OrthoDB" id="1522941at2"/>
<gene>
    <name evidence="3" type="ORF">DSM00_2841</name>
</gene>
<dbReference type="Proteomes" id="UP000289238">
    <property type="component" value="Unassembled WGS sequence"/>
</dbReference>
<accession>A0A4Q0P2L9</accession>
<evidence type="ECO:0000313" key="4">
    <source>
        <dbReference type="Proteomes" id="UP000289238"/>
    </source>
</evidence>
<dbReference type="EMBL" id="QOVM01000007">
    <property type="protein sequence ID" value="RXG20737.1"/>
    <property type="molecule type" value="Genomic_DNA"/>
</dbReference>
<organism evidence="3 4">
    <name type="scientific">Leeuwenhoekiella aequorea</name>
    <dbReference type="NCBI Taxonomy" id="283736"/>
    <lineage>
        <taxon>Bacteria</taxon>
        <taxon>Pseudomonadati</taxon>
        <taxon>Bacteroidota</taxon>
        <taxon>Flavobacteriia</taxon>
        <taxon>Flavobacteriales</taxon>
        <taxon>Flavobacteriaceae</taxon>
        <taxon>Leeuwenhoekiella</taxon>
    </lineage>
</organism>
<evidence type="ECO:0000256" key="1">
    <source>
        <dbReference type="ARBA" id="ARBA00022857"/>
    </source>
</evidence>
<protein>
    <submittedName>
        <fullName evidence="3">Acyl-CoA reductase LuxC</fullName>
    </submittedName>
</protein>
<keyword evidence="4" id="KW-1185">Reference proteome</keyword>
<sequence>MDLNQRITAFSKLGLFLTDFLSTEDKNELALANTERLQLEFSEVLVAAERKNAWFTPANLKLALTGWAESLSVDNLNNWISAYSFSERSLSKKVAVIMAGNLPMVGFHDFLSVLISGHSVLAKLSSDDKLILPFLAKVLIEIEPQFETKIEFTESKLTNFDAVIATGSNNTARYFEYYFKNKPHIIRKNRNAVAVLQGTETTNQLEKLGDDIFRYFGMGCRSVSKLFVPRDYNFDAFYQAMFTYKDIVNHHKYANNYDYNKAVYLMSLFPILDNGFLVLKEEETFSSPISVVFYEHYENIDSLQKQLKEKEEEIQCIVASGFDQKEVNFGQSQKPKLNDYADGVDTIAFLLKI</sequence>
<reference evidence="3 4" key="1">
    <citation type="submission" date="2018-07" db="EMBL/GenBank/DDBJ databases">
        <title>Leeuwenhoekiella genomics.</title>
        <authorList>
            <person name="Tahon G."/>
            <person name="Willems A."/>
        </authorList>
    </citation>
    <scope>NUCLEOTIDE SEQUENCE [LARGE SCALE GENOMIC DNA]</scope>
    <source>
        <strain evidence="3 4">LMG 22550</strain>
    </source>
</reference>
<dbReference type="RefSeq" id="WP_128758591.1">
    <property type="nucleotide sequence ID" value="NZ_QOVM01000007.1"/>
</dbReference>
<keyword evidence="2" id="KW-0175">Coiled coil</keyword>
<dbReference type="Pfam" id="PF05893">
    <property type="entry name" value="LuxC"/>
    <property type="match status" value="1"/>
</dbReference>
<dbReference type="SUPFAM" id="SSF53720">
    <property type="entry name" value="ALDH-like"/>
    <property type="match status" value="1"/>
</dbReference>
<dbReference type="GO" id="GO:0003995">
    <property type="term" value="F:acyl-CoA dehydrogenase activity"/>
    <property type="evidence" value="ECO:0007669"/>
    <property type="project" value="InterPro"/>
</dbReference>
<evidence type="ECO:0000313" key="3">
    <source>
        <dbReference type="EMBL" id="RXG20737.1"/>
    </source>
</evidence>
<feature type="coiled-coil region" evidence="2">
    <location>
        <begin position="293"/>
        <end position="320"/>
    </location>
</feature>
<comment type="caution">
    <text evidence="3">The sequence shown here is derived from an EMBL/GenBank/DDBJ whole genome shotgun (WGS) entry which is preliminary data.</text>
</comment>
<dbReference type="GO" id="GO:0008218">
    <property type="term" value="P:bioluminescence"/>
    <property type="evidence" value="ECO:0007669"/>
    <property type="project" value="InterPro"/>
</dbReference>
<keyword evidence="1" id="KW-0521">NADP</keyword>
<proteinExistence type="predicted"/>
<dbReference type="AlphaFoldDB" id="A0A4Q0P2L9"/>
<dbReference type="InterPro" id="IPR016161">
    <property type="entry name" value="Ald_DH/histidinol_DH"/>
</dbReference>